<organism evidence="8 9">
    <name type="scientific">Agromyces tropicus</name>
    <dbReference type="NCBI Taxonomy" id="555371"/>
    <lineage>
        <taxon>Bacteria</taxon>
        <taxon>Bacillati</taxon>
        <taxon>Actinomycetota</taxon>
        <taxon>Actinomycetes</taxon>
        <taxon>Micrococcales</taxon>
        <taxon>Microbacteriaceae</taxon>
        <taxon>Agromyces</taxon>
    </lineage>
</organism>
<dbReference type="Gene3D" id="3.30.1360.20">
    <property type="entry name" value="Transcriptional coactivator/pterin dehydratase"/>
    <property type="match status" value="1"/>
</dbReference>
<evidence type="ECO:0000313" key="8">
    <source>
        <dbReference type="EMBL" id="GAA2035712.1"/>
    </source>
</evidence>
<evidence type="ECO:0000256" key="5">
    <source>
        <dbReference type="ARBA" id="ARBA00023239"/>
    </source>
</evidence>
<protein>
    <recommendedName>
        <fullName evidence="4">Putative pterin-4-alpha-carbinolamine dehydratase</fullName>
        <ecNumber evidence="3">4.2.1.96</ecNumber>
    </recommendedName>
</protein>
<comment type="similarity">
    <text evidence="2">Belongs to the pterin-4-alpha-carbinolamine dehydratase family.</text>
</comment>
<dbReference type="Proteomes" id="UP001501196">
    <property type="component" value="Unassembled WGS sequence"/>
</dbReference>
<feature type="region of interest" description="Disordered" evidence="6">
    <location>
        <begin position="1"/>
        <end position="21"/>
    </location>
</feature>
<dbReference type="EC" id="4.2.1.96" evidence="3"/>
<comment type="catalytic activity">
    <reaction evidence="1">
        <text>(4aS,6R)-4a-hydroxy-L-erythro-5,6,7,8-tetrahydrobiopterin = (6R)-L-erythro-6,7-dihydrobiopterin + H2O</text>
        <dbReference type="Rhea" id="RHEA:11920"/>
        <dbReference type="ChEBI" id="CHEBI:15377"/>
        <dbReference type="ChEBI" id="CHEBI:15642"/>
        <dbReference type="ChEBI" id="CHEBI:43120"/>
        <dbReference type="EC" id="4.2.1.96"/>
    </reaction>
</comment>
<name>A0ABP5FZU1_9MICO</name>
<dbReference type="InterPro" id="IPR001533">
    <property type="entry name" value="Pterin_deHydtase"/>
</dbReference>
<dbReference type="Pfam" id="PF01329">
    <property type="entry name" value="Pterin_4a"/>
    <property type="match status" value="1"/>
</dbReference>
<dbReference type="Gene3D" id="3.10.180.10">
    <property type="entry name" value="2,3-Dihydroxybiphenyl 1,2-Dioxygenase, domain 1"/>
    <property type="match status" value="1"/>
</dbReference>
<comment type="caution">
    <text evidence="8">The sequence shown here is derived from an EMBL/GenBank/DDBJ whole genome shotgun (WGS) entry which is preliminary data.</text>
</comment>
<keyword evidence="9" id="KW-1185">Reference proteome</keyword>
<evidence type="ECO:0000256" key="4">
    <source>
        <dbReference type="ARBA" id="ARBA00021735"/>
    </source>
</evidence>
<dbReference type="InterPro" id="IPR036428">
    <property type="entry name" value="PCD_sf"/>
</dbReference>
<dbReference type="Pfam" id="PF18029">
    <property type="entry name" value="Glyoxalase_6"/>
    <property type="match status" value="1"/>
</dbReference>
<dbReference type="InterPro" id="IPR029068">
    <property type="entry name" value="Glyas_Bleomycin-R_OHBP_Dase"/>
</dbReference>
<keyword evidence="5" id="KW-0456">Lyase</keyword>
<dbReference type="InterPro" id="IPR041581">
    <property type="entry name" value="Glyoxalase_6"/>
</dbReference>
<evidence type="ECO:0000256" key="3">
    <source>
        <dbReference type="ARBA" id="ARBA00013252"/>
    </source>
</evidence>
<evidence type="ECO:0000313" key="9">
    <source>
        <dbReference type="Proteomes" id="UP001501196"/>
    </source>
</evidence>
<evidence type="ECO:0000259" key="7">
    <source>
        <dbReference type="Pfam" id="PF18029"/>
    </source>
</evidence>
<gene>
    <name evidence="8" type="ORF">GCM10009819_20290</name>
</gene>
<evidence type="ECO:0000256" key="1">
    <source>
        <dbReference type="ARBA" id="ARBA00001554"/>
    </source>
</evidence>
<feature type="domain" description="Glyoxalase-like" evidence="7">
    <location>
        <begin position="124"/>
        <end position="224"/>
    </location>
</feature>
<evidence type="ECO:0000256" key="2">
    <source>
        <dbReference type="ARBA" id="ARBA00006472"/>
    </source>
</evidence>
<dbReference type="SUPFAM" id="SSF55248">
    <property type="entry name" value="PCD-like"/>
    <property type="match status" value="1"/>
</dbReference>
<reference evidence="9" key="1">
    <citation type="journal article" date="2019" name="Int. J. Syst. Evol. Microbiol.">
        <title>The Global Catalogue of Microorganisms (GCM) 10K type strain sequencing project: providing services to taxonomists for standard genome sequencing and annotation.</title>
        <authorList>
            <consortium name="The Broad Institute Genomics Platform"/>
            <consortium name="The Broad Institute Genome Sequencing Center for Infectious Disease"/>
            <person name="Wu L."/>
            <person name="Ma J."/>
        </authorList>
    </citation>
    <scope>NUCLEOTIDE SEQUENCE [LARGE SCALE GENOMIC DNA]</scope>
    <source>
        <strain evidence="9">JCM 15672</strain>
    </source>
</reference>
<proteinExistence type="inferred from homology"/>
<accession>A0ABP5FZU1</accession>
<sequence>MNRMDATPEPPARDLPRQLSPEAFHDAEGVDDWRVLYWGAHAFFRAASYAEGAAFVAAITSRDEVARHEPDVDLRHEGVAVKLISRDVRDLSVRDVEVARLVSAIAREHGLVADPSVLQVVQTAVASPEAADVTPFWQAVLGYVRPNDTHLVDPLRRSSSVFLQPTEFVREGRGRMHVDVCVPHDQVESRIAAVLAAGGRIVDDSFAPEWWTLADAENHKVDVTTWWGRESTRLEEERPGPA</sequence>
<evidence type="ECO:0000256" key="6">
    <source>
        <dbReference type="SAM" id="MobiDB-lite"/>
    </source>
</evidence>
<dbReference type="EMBL" id="BAAAPW010000002">
    <property type="protein sequence ID" value="GAA2035712.1"/>
    <property type="molecule type" value="Genomic_DNA"/>
</dbReference>